<reference evidence="3 4" key="1">
    <citation type="submission" date="2023-03" db="EMBL/GenBank/DDBJ databases">
        <title>Draft assemblies of triclosan tolerant bacteria isolated from returned activated sludge.</title>
        <authorList>
            <person name="Van Hamelsveld S."/>
        </authorList>
    </citation>
    <scope>NUCLEOTIDE SEQUENCE [LARGE SCALE GENOMIC DNA]</scope>
    <source>
        <strain evidence="3 4">GW210010_S58</strain>
    </source>
</reference>
<dbReference type="InterPro" id="IPR005064">
    <property type="entry name" value="BUG"/>
</dbReference>
<dbReference type="SUPFAM" id="SSF53850">
    <property type="entry name" value="Periplasmic binding protein-like II"/>
    <property type="match status" value="1"/>
</dbReference>
<proteinExistence type="inferred from homology"/>
<dbReference type="InterPro" id="IPR042100">
    <property type="entry name" value="Bug_dom1"/>
</dbReference>
<feature type="chain" id="PRO_5046941396" evidence="2">
    <location>
        <begin position="26"/>
        <end position="325"/>
    </location>
</feature>
<comment type="similarity">
    <text evidence="1">Belongs to the UPF0065 (bug) family.</text>
</comment>
<dbReference type="Gene3D" id="3.40.190.150">
    <property type="entry name" value="Bordetella uptake gene, domain 1"/>
    <property type="match status" value="1"/>
</dbReference>
<dbReference type="Proteomes" id="UP001216674">
    <property type="component" value="Unassembled WGS sequence"/>
</dbReference>
<dbReference type="Gene3D" id="3.40.190.10">
    <property type="entry name" value="Periplasmic binding protein-like II"/>
    <property type="match status" value="1"/>
</dbReference>
<dbReference type="Pfam" id="PF03401">
    <property type="entry name" value="TctC"/>
    <property type="match status" value="1"/>
</dbReference>
<feature type="signal peptide" evidence="2">
    <location>
        <begin position="1"/>
        <end position="25"/>
    </location>
</feature>
<protein>
    <submittedName>
        <fullName evidence="3">Tripartite tricarboxylate transporter substrate binding protein</fullName>
    </submittedName>
</protein>
<dbReference type="CDD" id="cd13578">
    <property type="entry name" value="PBP2_Bug27"/>
    <property type="match status" value="1"/>
</dbReference>
<dbReference type="EMBL" id="JARJLM010000455">
    <property type="protein sequence ID" value="MDF3836704.1"/>
    <property type="molecule type" value="Genomic_DNA"/>
</dbReference>
<sequence length="325" mass="34021">MKAKTIGTLYAAITVLGLGASSASAENYPSRPIRLLVPFAAGGPTDYLSRLYAKALSEQLKQTVVVDNKPGAAGNLGVDLVAKAPPDGYTLGFATNGPLAVNVSLFGKLPYDPRKDLTPITRFAFVPSVLVVNPALGIRDLDALIRLFKANPDKYSISSGGNGTTQHLSVEMLRSAAQVKISHVPYKGEGPAMVDVLGNQVPITFASLATGLQQIRAGKVVPLAVTSAQRSPALPNVPTIAEKGYPGFEATAWYGVIAPPGMAPELVQKLNKASVAAINSPEVSQKVRENGGTPSTTSSEEFGAFIRSEVTRWSPIIKASGAKVD</sequence>
<dbReference type="PANTHER" id="PTHR42928:SF5">
    <property type="entry name" value="BLR1237 PROTEIN"/>
    <property type="match status" value="1"/>
</dbReference>
<dbReference type="PIRSF" id="PIRSF017082">
    <property type="entry name" value="YflP"/>
    <property type="match status" value="1"/>
</dbReference>
<name>A0ABT6AVP6_9BURK</name>
<accession>A0ABT6AVP6</accession>
<evidence type="ECO:0000313" key="4">
    <source>
        <dbReference type="Proteomes" id="UP001216674"/>
    </source>
</evidence>
<gene>
    <name evidence="3" type="ORF">P3W85_27660</name>
</gene>
<comment type="caution">
    <text evidence="3">The sequence shown here is derived from an EMBL/GenBank/DDBJ whole genome shotgun (WGS) entry which is preliminary data.</text>
</comment>
<evidence type="ECO:0000256" key="1">
    <source>
        <dbReference type="ARBA" id="ARBA00006987"/>
    </source>
</evidence>
<dbReference type="PANTHER" id="PTHR42928">
    <property type="entry name" value="TRICARBOXYLATE-BINDING PROTEIN"/>
    <property type="match status" value="1"/>
</dbReference>
<evidence type="ECO:0000313" key="3">
    <source>
        <dbReference type="EMBL" id="MDF3836704.1"/>
    </source>
</evidence>
<keyword evidence="2" id="KW-0732">Signal</keyword>
<evidence type="ECO:0000256" key="2">
    <source>
        <dbReference type="SAM" id="SignalP"/>
    </source>
</evidence>
<dbReference type="RefSeq" id="WP_276267102.1">
    <property type="nucleotide sequence ID" value="NZ_JARJLM010000455.1"/>
</dbReference>
<keyword evidence="4" id="KW-1185">Reference proteome</keyword>
<organism evidence="3 4">
    <name type="scientific">Cupriavidus basilensis</name>
    <dbReference type="NCBI Taxonomy" id="68895"/>
    <lineage>
        <taxon>Bacteria</taxon>
        <taxon>Pseudomonadati</taxon>
        <taxon>Pseudomonadota</taxon>
        <taxon>Betaproteobacteria</taxon>
        <taxon>Burkholderiales</taxon>
        <taxon>Burkholderiaceae</taxon>
        <taxon>Cupriavidus</taxon>
    </lineage>
</organism>